<evidence type="ECO:0000256" key="6">
    <source>
        <dbReference type="SAM" id="Coils"/>
    </source>
</evidence>
<keyword evidence="3" id="KW-0963">Cytoplasm</keyword>
<evidence type="ECO:0000256" key="4">
    <source>
        <dbReference type="ARBA" id="ARBA00023212"/>
    </source>
</evidence>
<dbReference type="GO" id="GO:0036126">
    <property type="term" value="C:sperm flagellum"/>
    <property type="evidence" value="ECO:0007669"/>
    <property type="project" value="TreeGrafter"/>
</dbReference>
<feature type="compositionally biased region" description="Polar residues" evidence="7">
    <location>
        <begin position="108"/>
        <end position="122"/>
    </location>
</feature>
<accession>A0A8C0UVL7</accession>
<dbReference type="PANTHER" id="PTHR14871">
    <property type="entry name" value="DYNEIN REGULATORY COMPLEX PROTEIN 9"/>
    <property type="match status" value="1"/>
</dbReference>
<keyword evidence="4" id="KW-0206">Cytoskeleton</keyword>
<dbReference type="PANTHER" id="PTHR14871:SF1">
    <property type="entry name" value="DYNEIN REGULATORY COMPLEX PROTEIN 9"/>
    <property type="match status" value="1"/>
</dbReference>
<evidence type="ECO:0000313" key="8">
    <source>
        <dbReference type="Ensembl" id="ENSCCEP00000015179.1"/>
    </source>
</evidence>
<dbReference type="GO" id="GO:0005737">
    <property type="term" value="C:cytoplasm"/>
    <property type="evidence" value="ECO:0007669"/>
    <property type="project" value="TreeGrafter"/>
</dbReference>
<reference evidence="8" key="2">
    <citation type="submission" date="2025-09" db="UniProtKB">
        <authorList>
            <consortium name="Ensembl"/>
        </authorList>
    </citation>
    <scope>IDENTIFICATION</scope>
</reference>
<feature type="coiled-coil region" evidence="6">
    <location>
        <begin position="268"/>
        <end position="342"/>
    </location>
</feature>
<protein>
    <submittedName>
        <fullName evidence="8">IQ motif containing G</fullName>
    </submittedName>
</protein>
<dbReference type="AlphaFoldDB" id="A0A8C0UVL7"/>
<feature type="region of interest" description="Disordered" evidence="7">
    <location>
        <begin position="103"/>
        <end position="152"/>
    </location>
</feature>
<keyword evidence="5" id="KW-0966">Cell projection</keyword>
<evidence type="ECO:0000256" key="5">
    <source>
        <dbReference type="ARBA" id="ARBA00023273"/>
    </source>
</evidence>
<evidence type="ECO:0000256" key="1">
    <source>
        <dbReference type="ARBA" id="ARBA00004245"/>
    </source>
</evidence>
<gene>
    <name evidence="8" type="primary">IQCG</name>
</gene>
<organism evidence="8 9">
    <name type="scientific">Cyanistes caeruleus</name>
    <name type="common">Eurasian blue tit</name>
    <name type="synonym">Parus caeruleus</name>
    <dbReference type="NCBI Taxonomy" id="156563"/>
    <lineage>
        <taxon>Eukaryota</taxon>
        <taxon>Metazoa</taxon>
        <taxon>Chordata</taxon>
        <taxon>Craniata</taxon>
        <taxon>Vertebrata</taxon>
        <taxon>Euteleostomi</taxon>
        <taxon>Archelosauria</taxon>
        <taxon>Archosauria</taxon>
        <taxon>Dinosauria</taxon>
        <taxon>Saurischia</taxon>
        <taxon>Theropoda</taxon>
        <taxon>Coelurosauria</taxon>
        <taxon>Aves</taxon>
        <taxon>Neognathae</taxon>
        <taxon>Neoaves</taxon>
        <taxon>Telluraves</taxon>
        <taxon>Australaves</taxon>
        <taxon>Passeriformes</taxon>
        <taxon>Paridae</taxon>
        <taxon>Cyanistes</taxon>
    </lineage>
</organism>
<evidence type="ECO:0000313" key="9">
    <source>
        <dbReference type="Proteomes" id="UP000694410"/>
    </source>
</evidence>
<proteinExistence type="predicted"/>
<dbReference type="GO" id="GO:0005856">
    <property type="term" value="C:cytoskeleton"/>
    <property type="evidence" value="ECO:0007669"/>
    <property type="project" value="UniProtKB-SubCell"/>
</dbReference>
<dbReference type="Proteomes" id="UP000694410">
    <property type="component" value="Unplaced"/>
</dbReference>
<keyword evidence="6" id="KW-0175">Coiled coil</keyword>
<feature type="compositionally biased region" description="Basic residues" evidence="7">
    <location>
        <begin position="138"/>
        <end position="152"/>
    </location>
</feature>
<sequence>MIRKHVLNPCAHVRVIHSRFLSLPSHCQKLSRRQSCGSKNRQTKQMEKITHLEALMFSAVLENCVDQLAIIGYIMPVPHDDKTDINHEMKEMVQKELDNKPSEFMSAKQESGETATSTTLQNTEHKQQQEETEDQKSTRHFSKRPKKRTTRAAQRLKKVYADRQYASNVITLTIKKMEELGTFSSLTDANEREKAKKNKFFDILIREEKGKKEIKALQKQLQDVKKQTDNDLQNRDKVIDHLKDKLQETTAKLNTESNYMKKNTDLQIQLTQKKCSSAEDALEKEIQNLRSKIDEEIHLHMETDNFLTQQYEKVKEKLEYWMEKYKKDTAAKDEELDDLRALKAENLETMQRFAKECLMFQATIIIDRTEKEDKRKQREREALELKSAVKVKGSKAEAVLLQQQLGANNLFHRLCTGRKQPKESGWCVVAQAKDKACSFAGAHSELAAGCSFEMVNERGAASLLQVSLHR</sequence>
<evidence type="ECO:0000256" key="7">
    <source>
        <dbReference type="SAM" id="MobiDB-lite"/>
    </source>
</evidence>
<feature type="compositionally biased region" description="Basic and acidic residues" evidence="7">
    <location>
        <begin position="123"/>
        <end position="137"/>
    </location>
</feature>
<evidence type="ECO:0000256" key="2">
    <source>
        <dbReference type="ARBA" id="ARBA00004316"/>
    </source>
</evidence>
<dbReference type="GO" id="GO:0007288">
    <property type="term" value="P:sperm axoneme assembly"/>
    <property type="evidence" value="ECO:0007669"/>
    <property type="project" value="TreeGrafter"/>
</dbReference>
<reference evidence="8" key="1">
    <citation type="submission" date="2025-08" db="UniProtKB">
        <authorList>
            <consortium name="Ensembl"/>
        </authorList>
    </citation>
    <scope>IDENTIFICATION</scope>
</reference>
<evidence type="ECO:0000256" key="3">
    <source>
        <dbReference type="ARBA" id="ARBA00022490"/>
    </source>
</evidence>
<dbReference type="InterPro" id="IPR042618">
    <property type="entry name" value="IQCG"/>
</dbReference>
<comment type="subcellular location">
    <subcellularLocation>
        <location evidence="2">Cell projection</location>
    </subcellularLocation>
    <subcellularLocation>
        <location evidence="1">Cytoplasm</location>
        <location evidence="1">Cytoskeleton</location>
    </subcellularLocation>
</comment>
<name>A0A8C0UVL7_CYACU</name>
<feature type="coiled-coil region" evidence="6">
    <location>
        <begin position="207"/>
        <end position="234"/>
    </location>
</feature>
<keyword evidence="9" id="KW-1185">Reference proteome</keyword>
<dbReference type="Ensembl" id="ENSCCET00000023566.1">
    <property type="protein sequence ID" value="ENSCCEP00000015179.1"/>
    <property type="gene ID" value="ENSCCEG00000014377.1"/>
</dbReference>